<gene>
    <name evidence="1" type="ORF">SAMN05660657_01648</name>
</gene>
<keyword evidence="2" id="KW-1185">Reference proteome</keyword>
<sequence length="208" mass="23275">MYARSTTILGDPGSLDDAIAYMRDEVWPAMQDMDGCVGLSMMCDRESGRCIATSAWRDQQAMRASAERVEPMRRHMMDRFGAGGDPEVREWEIAVLHREHAAGDGACARITWSRGDPAKADQLLDMYRTSLMPRIQGMPGFCSLSMLLDRDSGRAVGTIVFDGREHLEQTREQARTLREEAVEIMGVDILDVAEMDLVLAHLRVPETV</sequence>
<dbReference type="RefSeq" id="WP_093578912.1">
    <property type="nucleotide sequence ID" value="NZ_FPBA01000004.1"/>
</dbReference>
<accession>A0A1I6Z3B6</accession>
<organism evidence="1 2">
    <name type="scientific">Geodermatophilus amargosae</name>
    <dbReference type="NCBI Taxonomy" id="1296565"/>
    <lineage>
        <taxon>Bacteria</taxon>
        <taxon>Bacillati</taxon>
        <taxon>Actinomycetota</taxon>
        <taxon>Actinomycetes</taxon>
        <taxon>Geodermatophilales</taxon>
        <taxon>Geodermatophilaceae</taxon>
        <taxon>Geodermatophilus</taxon>
    </lineage>
</organism>
<proteinExistence type="predicted"/>
<dbReference type="OrthoDB" id="5182530at2"/>
<dbReference type="AlphaFoldDB" id="A0A1I6Z3B6"/>
<evidence type="ECO:0008006" key="3">
    <source>
        <dbReference type="Google" id="ProtNLM"/>
    </source>
</evidence>
<evidence type="ECO:0000313" key="1">
    <source>
        <dbReference type="EMBL" id="SFT57230.1"/>
    </source>
</evidence>
<dbReference type="EMBL" id="FPBA01000004">
    <property type="protein sequence ID" value="SFT57230.1"/>
    <property type="molecule type" value="Genomic_DNA"/>
</dbReference>
<evidence type="ECO:0000313" key="2">
    <source>
        <dbReference type="Proteomes" id="UP000199546"/>
    </source>
</evidence>
<dbReference type="Gene3D" id="3.30.70.100">
    <property type="match status" value="1"/>
</dbReference>
<dbReference type="SUPFAM" id="SSF54909">
    <property type="entry name" value="Dimeric alpha+beta barrel"/>
    <property type="match status" value="2"/>
</dbReference>
<protein>
    <recommendedName>
        <fullName evidence="3">Antibiotic biosynthesis monooxygenase</fullName>
    </recommendedName>
</protein>
<name>A0A1I6Z3B6_9ACTN</name>
<dbReference type="Proteomes" id="UP000199546">
    <property type="component" value="Unassembled WGS sequence"/>
</dbReference>
<dbReference type="InterPro" id="IPR011008">
    <property type="entry name" value="Dimeric_a/b-barrel"/>
</dbReference>
<reference evidence="2" key="1">
    <citation type="submission" date="2016-10" db="EMBL/GenBank/DDBJ databases">
        <authorList>
            <person name="Varghese N."/>
            <person name="Submissions S."/>
        </authorList>
    </citation>
    <scope>NUCLEOTIDE SEQUENCE [LARGE SCALE GENOMIC DNA]</scope>
    <source>
        <strain evidence="2">DSM 46136</strain>
    </source>
</reference>